<dbReference type="EMBL" id="CAEZZO010000006">
    <property type="protein sequence ID" value="CAB4760797.1"/>
    <property type="molecule type" value="Genomic_DNA"/>
</dbReference>
<accession>A0A6J6UQN7</accession>
<sequence>MKKIPLTTPSTASSIAASSKIIFAAFPPSSSVALFFVAAIDLAIAFPTSVEPVKAILFTSGWFTSAAPVIPSPVIIFTTPSGRPAC</sequence>
<keyword evidence="1" id="KW-0812">Transmembrane</keyword>
<dbReference type="AlphaFoldDB" id="A0A6J6UQN7"/>
<feature type="transmembrane region" description="Helical" evidence="1">
    <location>
        <begin position="56"/>
        <end position="77"/>
    </location>
</feature>
<name>A0A6J6UQN7_9ZZZZ</name>
<proteinExistence type="predicted"/>
<reference evidence="2" key="1">
    <citation type="submission" date="2020-05" db="EMBL/GenBank/DDBJ databases">
        <authorList>
            <person name="Chiriac C."/>
            <person name="Salcher M."/>
            <person name="Ghai R."/>
            <person name="Kavagutti S V."/>
        </authorList>
    </citation>
    <scope>NUCLEOTIDE SEQUENCE</scope>
</reference>
<keyword evidence="1" id="KW-1133">Transmembrane helix</keyword>
<evidence type="ECO:0000256" key="1">
    <source>
        <dbReference type="SAM" id="Phobius"/>
    </source>
</evidence>
<protein>
    <submittedName>
        <fullName evidence="2">Unannotated protein</fullName>
    </submittedName>
</protein>
<organism evidence="2">
    <name type="scientific">freshwater metagenome</name>
    <dbReference type="NCBI Taxonomy" id="449393"/>
    <lineage>
        <taxon>unclassified sequences</taxon>
        <taxon>metagenomes</taxon>
        <taxon>ecological metagenomes</taxon>
    </lineage>
</organism>
<gene>
    <name evidence="2" type="ORF">UFOPK2886_00094</name>
</gene>
<keyword evidence="1" id="KW-0472">Membrane</keyword>
<evidence type="ECO:0000313" key="2">
    <source>
        <dbReference type="EMBL" id="CAB4760797.1"/>
    </source>
</evidence>
<feature type="transmembrane region" description="Helical" evidence="1">
    <location>
        <begin position="21"/>
        <end position="44"/>
    </location>
</feature>